<dbReference type="Proteomes" id="UP000766629">
    <property type="component" value="Unassembled WGS sequence"/>
</dbReference>
<sequence length="462" mass="48771">MAKPNVLNFSERLASWAAQAELGIDEYVREQARFTLIDTLSCMVLGAAARQAVAASDAMLFGLKQGSVPPVGGGSMLSITGAALANGARAAALDFDDYELSGSSHASAPVLSALLSLAHKVPMTIDQISDAWIVGYETIIWMGKALGYGHYDIGWHSTSTLGPIGTAAAVSKALGLTARQMSNAMALAASSSSGLLTQIGYDAKALHTGLAAEAGLRAALLGRADATGNCNLWDSEFGFTKVYGTPESIGFREMMKTMELGQAVRQYPVIRKLWPSCAYTQRPIHGAIELSRQIQRPSDIASVNIRMPAPFHRVAGFGVPGNDAEARFSVRYCTAVGLLEGRVTPGDFGPEGFNDPRRRELAASIELELYDLPKGDTGDIGPTTPERITIGLKSGRVISHDMTFVPGGSSMPMTEADLMQKVQACGCSAELARAYLSADGATPLLDTGLLDQVSPSLRAAAR</sequence>
<evidence type="ECO:0000313" key="4">
    <source>
        <dbReference type="EMBL" id="MBY6141543.1"/>
    </source>
</evidence>
<dbReference type="InterPro" id="IPR045336">
    <property type="entry name" value="MmgE_PrpD_N"/>
</dbReference>
<dbReference type="PANTHER" id="PTHR16943">
    <property type="entry name" value="2-METHYLCITRATE DEHYDRATASE-RELATED"/>
    <property type="match status" value="1"/>
</dbReference>
<evidence type="ECO:0000259" key="2">
    <source>
        <dbReference type="Pfam" id="PF03972"/>
    </source>
</evidence>
<gene>
    <name evidence="4" type="ORF">KUV26_19045</name>
</gene>
<dbReference type="PANTHER" id="PTHR16943:SF8">
    <property type="entry name" value="2-METHYLCITRATE DEHYDRATASE"/>
    <property type="match status" value="1"/>
</dbReference>
<protein>
    <submittedName>
        <fullName evidence="4">MmgE/PrpD family protein</fullName>
    </submittedName>
</protein>
<dbReference type="InterPro" id="IPR042188">
    <property type="entry name" value="MmgE/PrpD_sf_2"/>
</dbReference>
<accession>A0ABS7NK16</accession>
<dbReference type="InterPro" id="IPR036148">
    <property type="entry name" value="MmgE/PrpD_sf"/>
</dbReference>
<dbReference type="Pfam" id="PF19305">
    <property type="entry name" value="MmgE_PrpD_C"/>
    <property type="match status" value="1"/>
</dbReference>
<evidence type="ECO:0000313" key="5">
    <source>
        <dbReference type="Proteomes" id="UP000766629"/>
    </source>
</evidence>
<evidence type="ECO:0000259" key="3">
    <source>
        <dbReference type="Pfam" id="PF19305"/>
    </source>
</evidence>
<dbReference type="SUPFAM" id="SSF103378">
    <property type="entry name" value="2-methylcitrate dehydratase PrpD"/>
    <property type="match status" value="1"/>
</dbReference>
<dbReference type="InterPro" id="IPR045337">
    <property type="entry name" value="MmgE_PrpD_C"/>
</dbReference>
<comment type="similarity">
    <text evidence="1">Belongs to the PrpD family.</text>
</comment>
<proteinExistence type="inferred from homology"/>
<dbReference type="Pfam" id="PF03972">
    <property type="entry name" value="MmgE_PrpD_N"/>
    <property type="match status" value="1"/>
</dbReference>
<dbReference type="InterPro" id="IPR042183">
    <property type="entry name" value="MmgE/PrpD_sf_1"/>
</dbReference>
<comment type="caution">
    <text evidence="4">The sequence shown here is derived from an EMBL/GenBank/DDBJ whole genome shotgun (WGS) entry which is preliminary data.</text>
</comment>
<dbReference type="Gene3D" id="3.30.1330.120">
    <property type="entry name" value="2-methylcitrate dehydratase PrpD"/>
    <property type="match status" value="1"/>
</dbReference>
<reference evidence="4 5" key="1">
    <citation type="submission" date="2021-06" db="EMBL/GenBank/DDBJ databases">
        <title>50 bacteria genomes isolated from Dapeng, Shenzhen, China.</title>
        <authorList>
            <person name="Zheng W."/>
            <person name="Yu S."/>
            <person name="Huang Y."/>
        </authorList>
    </citation>
    <scope>NUCLEOTIDE SEQUENCE [LARGE SCALE GENOMIC DNA]</scope>
    <source>
        <strain evidence="4 5">DP1N14-2</strain>
    </source>
</reference>
<dbReference type="RefSeq" id="WP_222509577.1">
    <property type="nucleotide sequence ID" value="NZ_JAHVJA010000011.1"/>
</dbReference>
<dbReference type="EMBL" id="JAHVJA010000011">
    <property type="protein sequence ID" value="MBY6141543.1"/>
    <property type="molecule type" value="Genomic_DNA"/>
</dbReference>
<feature type="domain" description="MmgE/PrpD N-terminal" evidence="2">
    <location>
        <begin position="11"/>
        <end position="249"/>
    </location>
</feature>
<keyword evidence="5" id="KW-1185">Reference proteome</keyword>
<dbReference type="Gene3D" id="1.10.4100.10">
    <property type="entry name" value="2-methylcitrate dehydratase PrpD"/>
    <property type="match status" value="1"/>
</dbReference>
<feature type="domain" description="MmgE/PrpD C-terminal" evidence="3">
    <location>
        <begin position="274"/>
        <end position="425"/>
    </location>
</feature>
<dbReference type="InterPro" id="IPR005656">
    <property type="entry name" value="MmgE_PrpD"/>
</dbReference>
<evidence type="ECO:0000256" key="1">
    <source>
        <dbReference type="ARBA" id="ARBA00006174"/>
    </source>
</evidence>
<name>A0ABS7NK16_9RHOB</name>
<organism evidence="4 5">
    <name type="scientific">Leisingera daeponensis</name>
    <dbReference type="NCBI Taxonomy" id="405746"/>
    <lineage>
        <taxon>Bacteria</taxon>
        <taxon>Pseudomonadati</taxon>
        <taxon>Pseudomonadota</taxon>
        <taxon>Alphaproteobacteria</taxon>
        <taxon>Rhodobacterales</taxon>
        <taxon>Roseobacteraceae</taxon>
        <taxon>Leisingera</taxon>
    </lineage>
</organism>